<evidence type="ECO:0000313" key="2">
    <source>
        <dbReference type="EMBL" id="PNX68498.1"/>
    </source>
</evidence>
<comment type="caution">
    <text evidence="2">The sequence shown here is derived from an EMBL/GenBank/DDBJ whole genome shotgun (WGS) entry which is preliminary data.</text>
</comment>
<evidence type="ECO:0000256" key="1">
    <source>
        <dbReference type="SAM" id="Phobius"/>
    </source>
</evidence>
<gene>
    <name evidence="2" type="ORF">L195_g056200</name>
</gene>
<organism evidence="2 3">
    <name type="scientific">Trifolium pratense</name>
    <name type="common">Red clover</name>
    <dbReference type="NCBI Taxonomy" id="57577"/>
    <lineage>
        <taxon>Eukaryota</taxon>
        <taxon>Viridiplantae</taxon>
        <taxon>Streptophyta</taxon>
        <taxon>Embryophyta</taxon>
        <taxon>Tracheophyta</taxon>
        <taxon>Spermatophyta</taxon>
        <taxon>Magnoliopsida</taxon>
        <taxon>eudicotyledons</taxon>
        <taxon>Gunneridae</taxon>
        <taxon>Pentapetalae</taxon>
        <taxon>rosids</taxon>
        <taxon>fabids</taxon>
        <taxon>Fabales</taxon>
        <taxon>Fabaceae</taxon>
        <taxon>Papilionoideae</taxon>
        <taxon>50 kb inversion clade</taxon>
        <taxon>NPAAA clade</taxon>
        <taxon>Hologalegina</taxon>
        <taxon>IRL clade</taxon>
        <taxon>Trifolieae</taxon>
        <taxon>Trifolium</taxon>
    </lineage>
</organism>
<feature type="transmembrane region" description="Helical" evidence="1">
    <location>
        <begin position="20"/>
        <end position="41"/>
    </location>
</feature>
<reference evidence="2 3" key="2">
    <citation type="journal article" date="2017" name="Front. Plant Sci.">
        <title>Gene Classification and Mining of Molecular Markers Useful in Red Clover (Trifolium pratense) Breeding.</title>
        <authorList>
            <person name="Istvanek J."/>
            <person name="Dluhosova J."/>
            <person name="Dluhos P."/>
            <person name="Patkova L."/>
            <person name="Nedelnik J."/>
            <person name="Repkova J."/>
        </authorList>
    </citation>
    <scope>NUCLEOTIDE SEQUENCE [LARGE SCALE GENOMIC DNA]</scope>
    <source>
        <strain evidence="3">cv. Tatra</strain>
        <tissue evidence="2">Young leaves</tissue>
    </source>
</reference>
<accession>A0A2K3KQD1</accession>
<dbReference type="AlphaFoldDB" id="A0A2K3KQD1"/>
<proteinExistence type="predicted"/>
<keyword evidence="1" id="KW-0812">Transmembrane</keyword>
<name>A0A2K3KQD1_TRIPR</name>
<sequence length="69" mass="8117">SRGRALEYNALSGHLTKEWVGYYCTLYLFVFFRGYLILLSLEIEGLSRSKSTTLYSFKFLNLVLVELRR</sequence>
<dbReference type="Proteomes" id="UP000236291">
    <property type="component" value="Unassembled WGS sequence"/>
</dbReference>
<protein>
    <submittedName>
        <fullName evidence="2">Uncharacterized protein</fullName>
    </submittedName>
</protein>
<dbReference type="EMBL" id="ASHM01105519">
    <property type="protein sequence ID" value="PNX68498.1"/>
    <property type="molecule type" value="Genomic_DNA"/>
</dbReference>
<evidence type="ECO:0000313" key="3">
    <source>
        <dbReference type="Proteomes" id="UP000236291"/>
    </source>
</evidence>
<feature type="non-terminal residue" evidence="2">
    <location>
        <position position="1"/>
    </location>
</feature>
<keyword evidence="1" id="KW-0472">Membrane</keyword>
<keyword evidence="1" id="KW-1133">Transmembrane helix</keyword>
<reference evidence="2 3" key="1">
    <citation type="journal article" date="2014" name="Am. J. Bot.">
        <title>Genome assembly and annotation for red clover (Trifolium pratense; Fabaceae).</title>
        <authorList>
            <person name="Istvanek J."/>
            <person name="Jaros M."/>
            <person name="Krenek A."/>
            <person name="Repkova J."/>
        </authorList>
    </citation>
    <scope>NUCLEOTIDE SEQUENCE [LARGE SCALE GENOMIC DNA]</scope>
    <source>
        <strain evidence="3">cv. Tatra</strain>
        <tissue evidence="2">Young leaves</tissue>
    </source>
</reference>